<accession>A0A1E3M095</accession>
<dbReference type="Pfam" id="PF13561">
    <property type="entry name" value="adh_short_C2"/>
    <property type="match status" value="1"/>
</dbReference>
<dbReference type="PRINTS" id="PR00081">
    <property type="entry name" value="GDHRDH"/>
</dbReference>
<dbReference type="SUPFAM" id="SSF51735">
    <property type="entry name" value="NAD(P)-binding Rossmann-fold domains"/>
    <property type="match status" value="1"/>
</dbReference>
<dbReference type="SMART" id="SM00822">
    <property type="entry name" value="PKS_KR"/>
    <property type="match status" value="1"/>
</dbReference>
<dbReference type="InterPro" id="IPR036291">
    <property type="entry name" value="NAD(P)-bd_dom_sf"/>
</dbReference>
<dbReference type="RefSeq" id="WP_069319902.1">
    <property type="nucleotide sequence ID" value="NZ_MDDS01000014.1"/>
</dbReference>
<dbReference type="AlphaFoldDB" id="A0A1E3M095"/>
<dbReference type="CDD" id="cd05233">
    <property type="entry name" value="SDR_c"/>
    <property type="match status" value="1"/>
</dbReference>
<dbReference type="PANTHER" id="PTHR43477">
    <property type="entry name" value="DIHYDROANTICAPSIN 7-DEHYDROGENASE"/>
    <property type="match status" value="1"/>
</dbReference>
<dbReference type="STRING" id="1888892.BFL28_13925"/>
<dbReference type="Proteomes" id="UP000094487">
    <property type="component" value="Unassembled WGS sequence"/>
</dbReference>
<name>A0A1E3M095_9SPHN</name>
<evidence type="ECO:0000313" key="5">
    <source>
        <dbReference type="Proteomes" id="UP000094487"/>
    </source>
</evidence>
<dbReference type="PANTHER" id="PTHR43477:SF1">
    <property type="entry name" value="DIHYDROANTICAPSIN 7-DEHYDROGENASE"/>
    <property type="match status" value="1"/>
</dbReference>
<evidence type="ECO:0000313" key="4">
    <source>
        <dbReference type="EMBL" id="ODP38470.1"/>
    </source>
</evidence>
<keyword evidence="5" id="KW-1185">Reference proteome</keyword>
<dbReference type="EMBL" id="MDDS01000014">
    <property type="protein sequence ID" value="ODP38470.1"/>
    <property type="molecule type" value="Genomic_DNA"/>
</dbReference>
<dbReference type="PRINTS" id="PR00080">
    <property type="entry name" value="SDRFAMILY"/>
</dbReference>
<keyword evidence="2" id="KW-0560">Oxidoreductase</keyword>
<dbReference type="InterPro" id="IPR057326">
    <property type="entry name" value="KR_dom"/>
</dbReference>
<dbReference type="FunFam" id="3.40.50.720:FF:000084">
    <property type="entry name" value="Short-chain dehydrogenase reductase"/>
    <property type="match status" value="1"/>
</dbReference>
<evidence type="ECO:0000256" key="1">
    <source>
        <dbReference type="ARBA" id="ARBA00006484"/>
    </source>
</evidence>
<reference evidence="4 5" key="1">
    <citation type="submission" date="2016-08" db="EMBL/GenBank/DDBJ databases">
        <title>Draft genome of the agarase producing Sphingomonas sp. MCT13.</title>
        <authorList>
            <person name="D'Andrea M.M."/>
            <person name="Rossolini G.M."/>
            <person name="Thaller M.C."/>
        </authorList>
    </citation>
    <scope>NUCLEOTIDE SEQUENCE [LARGE SCALE GENOMIC DNA]</scope>
    <source>
        <strain evidence="4 5">MCT13</strain>
    </source>
</reference>
<dbReference type="InterPro" id="IPR002347">
    <property type="entry name" value="SDR_fam"/>
</dbReference>
<gene>
    <name evidence="4" type="ORF">BFL28_13925</name>
</gene>
<dbReference type="OrthoDB" id="9804774at2"/>
<evidence type="ECO:0000256" key="2">
    <source>
        <dbReference type="ARBA" id="ARBA00023002"/>
    </source>
</evidence>
<evidence type="ECO:0000259" key="3">
    <source>
        <dbReference type="SMART" id="SM00822"/>
    </source>
</evidence>
<feature type="domain" description="Ketoreductase" evidence="3">
    <location>
        <begin position="12"/>
        <end position="181"/>
    </location>
</feature>
<dbReference type="GO" id="GO:0016491">
    <property type="term" value="F:oxidoreductase activity"/>
    <property type="evidence" value="ECO:0007669"/>
    <property type="project" value="UniProtKB-KW"/>
</dbReference>
<organism evidence="4 5">
    <name type="scientific">Sphingomonas turrisvirgatae</name>
    <dbReference type="NCBI Taxonomy" id="1888892"/>
    <lineage>
        <taxon>Bacteria</taxon>
        <taxon>Pseudomonadati</taxon>
        <taxon>Pseudomonadota</taxon>
        <taxon>Alphaproteobacteria</taxon>
        <taxon>Sphingomonadales</taxon>
        <taxon>Sphingomonadaceae</taxon>
        <taxon>Sphingomonas</taxon>
    </lineage>
</organism>
<proteinExistence type="inferred from homology"/>
<dbReference type="Gene3D" id="3.40.50.720">
    <property type="entry name" value="NAD(P)-binding Rossmann-like Domain"/>
    <property type="match status" value="1"/>
</dbReference>
<protein>
    <recommendedName>
        <fullName evidence="3">Ketoreductase domain-containing protein</fullName>
    </recommendedName>
</protein>
<dbReference type="InterPro" id="IPR051122">
    <property type="entry name" value="SDR_DHRS6-like"/>
</dbReference>
<comment type="similarity">
    <text evidence="1">Belongs to the short-chain dehydrogenases/reductases (SDR) family.</text>
</comment>
<comment type="caution">
    <text evidence="4">The sequence shown here is derived from an EMBL/GenBank/DDBJ whole genome shotgun (WGS) entry which is preliminary data.</text>
</comment>
<sequence>MTQGGSGRLAGRKILVTGAASGIGLATARLFIAEGAQLAGLDRDAGALAHELDQPQVSRIACDVIDGDRAAGAVHEAAAALGGLDGIVNCAGVAFNAPLGDTGPDAWRRIMAINLDAPYRICREALPYLRAARAATIVNVASGQALLPNAPGGSAYAASKAGLVAFTKAAAAELAPAIRANILCPGLVDTPMVRGLLREGDGRFVEQYAMRRPAEPAEMAQVLLFLTSDESSYVTGATLAADGGRTFH</sequence>